<dbReference type="OrthoDB" id="751203at2"/>
<dbReference type="PANTHER" id="PTHR48079:SF6">
    <property type="entry name" value="NAD(P)-BINDING DOMAIN-CONTAINING PROTEIN-RELATED"/>
    <property type="match status" value="1"/>
</dbReference>
<dbReference type="EMBL" id="QXFH01000070">
    <property type="protein sequence ID" value="RIV35222.1"/>
    <property type="molecule type" value="Genomic_DNA"/>
</dbReference>
<protein>
    <submittedName>
        <fullName evidence="2">SDR family oxidoreductase</fullName>
    </submittedName>
</protein>
<evidence type="ECO:0000259" key="1">
    <source>
        <dbReference type="Pfam" id="PF01370"/>
    </source>
</evidence>
<evidence type="ECO:0000313" key="2">
    <source>
        <dbReference type="EMBL" id="RIV35222.1"/>
    </source>
</evidence>
<dbReference type="AlphaFoldDB" id="A0A3A1NB26"/>
<dbReference type="Gene3D" id="3.40.50.720">
    <property type="entry name" value="NAD(P)-binding Rossmann-like Domain"/>
    <property type="match status" value="1"/>
</dbReference>
<feature type="domain" description="NAD-dependent epimerase/dehydratase" evidence="1">
    <location>
        <begin position="11"/>
        <end position="211"/>
    </location>
</feature>
<dbReference type="GO" id="GO:0005737">
    <property type="term" value="C:cytoplasm"/>
    <property type="evidence" value="ECO:0007669"/>
    <property type="project" value="TreeGrafter"/>
</dbReference>
<dbReference type="CDD" id="cd05266">
    <property type="entry name" value="SDR_a4"/>
    <property type="match status" value="1"/>
</dbReference>
<dbReference type="Pfam" id="PF01370">
    <property type="entry name" value="Epimerase"/>
    <property type="match status" value="1"/>
</dbReference>
<comment type="caution">
    <text evidence="2">The sequence shown here is derived from an EMBL/GenBank/DDBJ whole genome shotgun (WGS) entry which is preliminary data.</text>
</comment>
<dbReference type="SUPFAM" id="SSF51735">
    <property type="entry name" value="NAD(P)-binding Rossmann-fold domains"/>
    <property type="match status" value="1"/>
</dbReference>
<dbReference type="InterPro" id="IPR036291">
    <property type="entry name" value="NAD(P)-bd_dom_sf"/>
</dbReference>
<dbReference type="GO" id="GO:0004029">
    <property type="term" value="F:aldehyde dehydrogenase (NAD+) activity"/>
    <property type="evidence" value="ECO:0007669"/>
    <property type="project" value="TreeGrafter"/>
</dbReference>
<reference evidence="2 3" key="1">
    <citation type="submission" date="2018-08" db="EMBL/GenBank/DDBJ databases">
        <title>Proposal of Muricauda 72 sp.nov. and Muricauda NH166 sp.nov., isolated from seawater.</title>
        <authorList>
            <person name="Cheng H."/>
            <person name="Wu Y.-H."/>
            <person name="Guo L.-L."/>
            <person name="Xu X.-W."/>
        </authorList>
    </citation>
    <scope>NUCLEOTIDE SEQUENCE [LARGE SCALE GENOMIC DNA]</scope>
    <source>
        <strain evidence="2 3">KCTC 22173</strain>
    </source>
</reference>
<accession>A0A3A1NB26</accession>
<keyword evidence="3" id="KW-1185">Reference proteome</keyword>
<proteinExistence type="predicted"/>
<dbReference type="Proteomes" id="UP000266067">
    <property type="component" value="Unassembled WGS sequence"/>
</dbReference>
<gene>
    <name evidence="2" type="ORF">D2V08_07660</name>
</gene>
<organism evidence="2 3">
    <name type="scientific">Flagellimonas lutimaris</name>
    <dbReference type="NCBI Taxonomy" id="475082"/>
    <lineage>
        <taxon>Bacteria</taxon>
        <taxon>Pseudomonadati</taxon>
        <taxon>Bacteroidota</taxon>
        <taxon>Flavobacteriia</taxon>
        <taxon>Flavobacteriales</taxon>
        <taxon>Flavobacteriaceae</taxon>
        <taxon>Flagellimonas</taxon>
    </lineage>
</organism>
<evidence type="ECO:0000313" key="3">
    <source>
        <dbReference type="Proteomes" id="UP000266067"/>
    </source>
</evidence>
<sequence>MNKNIGILGCGWLGFPLAQKLIEQGYNVKGTTTSSNKLEVLQNEKIIPYQINLSEDGIKGNIEGFLSNIETLIIDIPPKLRGKHTESFVEKMKFLIAAIRKSEVSNVIFVSSTAVYGNAEGEVSESSPLEPVTESGKQLVECENLFTNEKGFKTTIIRFGGLIGPDRHPVTTLSGKEHLSNGNHPINLIHSKDCIHMILTILEQSYWGEVFNGVYPHHPKKQVYYFEEAQKRGLPTPSYETESFQKKGKIVLSKNFLDKNQSFTTPIIS</sequence>
<dbReference type="InterPro" id="IPR051783">
    <property type="entry name" value="NAD(P)-dependent_oxidoreduct"/>
</dbReference>
<dbReference type="PANTHER" id="PTHR48079">
    <property type="entry name" value="PROTEIN YEEZ"/>
    <property type="match status" value="1"/>
</dbReference>
<dbReference type="RefSeq" id="WP_119607448.1">
    <property type="nucleotide sequence ID" value="NZ_QXFH01000070.1"/>
</dbReference>
<name>A0A3A1NB26_9FLAO</name>
<dbReference type="InterPro" id="IPR001509">
    <property type="entry name" value="Epimerase_deHydtase"/>
</dbReference>